<name>B0VGY6_CLOAI</name>
<evidence type="ECO:0000313" key="1">
    <source>
        <dbReference type="EMBL" id="CAO80601.1"/>
    </source>
</evidence>
<dbReference type="RefSeq" id="WP_015424460.1">
    <property type="nucleotide sequence ID" value="NC_020449.1"/>
</dbReference>
<sequence>MRWIFPKEKKREREELTIENYKEESVLIGINPGAILLSGKLAKSMREIDEELFN</sequence>
<dbReference type="EMBL" id="CU466930">
    <property type="protein sequence ID" value="CAO80601.1"/>
    <property type="molecule type" value="Genomic_DNA"/>
</dbReference>
<gene>
    <name evidence="1" type="ordered locus">CLOAM0718</name>
</gene>
<dbReference type="KEGG" id="caci:CLOAM0718"/>
<evidence type="ECO:0000313" key="2">
    <source>
        <dbReference type="Proteomes" id="UP000002019"/>
    </source>
</evidence>
<proteinExistence type="predicted"/>
<dbReference type="AlphaFoldDB" id="B0VGY6"/>
<dbReference type="HOGENOM" id="CLU_3041828_0_0_0"/>
<dbReference type="Proteomes" id="UP000002019">
    <property type="component" value="Chromosome"/>
</dbReference>
<reference evidence="1 2" key="1">
    <citation type="journal article" date="2008" name="J. Bacteriol.">
        <title>'Candidatus Cloacamonas acidaminovorans': genome sequence reconstruction provides a first glimpse of a new bacterial division.</title>
        <authorList>
            <person name="Pelletier E."/>
            <person name="Kreimeyer A."/>
            <person name="Bocs S."/>
            <person name="Rouy Z."/>
            <person name="Gyapay G."/>
            <person name="Chouari R."/>
            <person name="Riviere D."/>
            <person name="Ganesan A."/>
            <person name="Daegelen P."/>
            <person name="Sghir A."/>
            <person name="Cohen G.N."/>
            <person name="Medigue C."/>
            <person name="Weissenbach J."/>
            <person name="Le Paslier D."/>
        </authorList>
    </citation>
    <scope>NUCLEOTIDE SEQUENCE [LARGE SCALE GENOMIC DNA]</scope>
    <source>
        <strain evidence="2">Evry</strain>
    </source>
</reference>
<organism evidence="1 2">
    <name type="scientific">Cloacimonas acidaminovorans (strain Evry)</name>
    <dbReference type="NCBI Taxonomy" id="459349"/>
    <lineage>
        <taxon>Bacteria</taxon>
        <taxon>Pseudomonadati</taxon>
        <taxon>Candidatus Cloacimonadota</taxon>
        <taxon>Candidatus Cloacimonadia</taxon>
        <taxon>Candidatus Cloacimonadales</taxon>
        <taxon>Candidatus Cloacimonadaceae</taxon>
        <taxon>Candidatus Cloacimonas</taxon>
    </lineage>
</organism>
<accession>B0VGY6</accession>
<keyword evidence="2" id="KW-1185">Reference proteome</keyword>
<protein>
    <submittedName>
        <fullName evidence="1">Uncharacterized protein</fullName>
    </submittedName>
</protein>